<keyword evidence="2" id="KW-0472">Membrane</keyword>
<evidence type="ECO:0000256" key="2">
    <source>
        <dbReference type="SAM" id="Phobius"/>
    </source>
</evidence>
<keyword evidence="2" id="KW-1133">Transmembrane helix</keyword>
<sequence length="172" mass="17994">MQVQVRGRRSAGWWITFGVIAFGTLFFVIGAIVGGVSISFVTSAERAKGTVVYLEWQGGQVSSSSKSRQSSGPTAHPVVEFTPAGGSPTTFRSSMGSNPPAYDEGERVDVLYRTDDPGDAKIDGFVSLWLIPLIFCGIGLLIAGIGTAIAIATRRRSRLTPSASGIAVPSAG</sequence>
<proteinExistence type="predicted"/>
<dbReference type="Pfam" id="PF12158">
    <property type="entry name" value="DUF3592"/>
    <property type="match status" value="1"/>
</dbReference>
<feature type="compositionally biased region" description="Low complexity" evidence="1">
    <location>
        <begin position="62"/>
        <end position="72"/>
    </location>
</feature>
<feature type="region of interest" description="Disordered" evidence="1">
    <location>
        <begin position="62"/>
        <end position="102"/>
    </location>
</feature>
<name>A0AAU1TYZ1_9ACTN</name>
<keyword evidence="2" id="KW-0812">Transmembrane</keyword>
<accession>A0AAU1TYZ1</accession>
<protein>
    <submittedName>
        <fullName evidence="4">DUF3592 domain-containing protein</fullName>
    </submittedName>
</protein>
<evidence type="ECO:0000313" key="4">
    <source>
        <dbReference type="EMBL" id="WTS10394.1"/>
    </source>
</evidence>
<evidence type="ECO:0000256" key="1">
    <source>
        <dbReference type="SAM" id="MobiDB-lite"/>
    </source>
</evidence>
<dbReference type="EMBL" id="CP108195">
    <property type="protein sequence ID" value="WTS10394.1"/>
    <property type="molecule type" value="Genomic_DNA"/>
</dbReference>
<organism evidence="4">
    <name type="scientific">Streptomyces sp. NBC_00119</name>
    <dbReference type="NCBI Taxonomy" id="2975659"/>
    <lineage>
        <taxon>Bacteria</taxon>
        <taxon>Bacillati</taxon>
        <taxon>Actinomycetota</taxon>
        <taxon>Actinomycetes</taxon>
        <taxon>Kitasatosporales</taxon>
        <taxon>Streptomycetaceae</taxon>
        <taxon>Streptomyces</taxon>
    </lineage>
</organism>
<reference evidence="4" key="1">
    <citation type="submission" date="2022-10" db="EMBL/GenBank/DDBJ databases">
        <title>The complete genomes of actinobacterial strains from the NBC collection.</title>
        <authorList>
            <person name="Joergensen T.S."/>
            <person name="Alvarez Arevalo M."/>
            <person name="Sterndorff E.B."/>
            <person name="Faurdal D."/>
            <person name="Vuksanovic O."/>
            <person name="Mourched A.-S."/>
            <person name="Charusanti P."/>
            <person name="Shaw S."/>
            <person name="Blin K."/>
            <person name="Weber T."/>
        </authorList>
    </citation>
    <scope>NUCLEOTIDE SEQUENCE</scope>
    <source>
        <strain evidence="4">NBC_00119</strain>
    </source>
</reference>
<feature type="domain" description="DUF3592" evidence="3">
    <location>
        <begin position="48"/>
        <end position="125"/>
    </location>
</feature>
<gene>
    <name evidence="4" type="ORF">OHU69_04495</name>
</gene>
<feature type="transmembrane region" description="Helical" evidence="2">
    <location>
        <begin position="12"/>
        <end position="38"/>
    </location>
</feature>
<feature type="compositionally biased region" description="Polar residues" evidence="1">
    <location>
        <begin position="87"/>
        <end position="97"/>
    </location>
</feature>
<dbReference type="AlphaFoldDB" id="A0AAU1TYZ1"/>
<evidence type="ECO:0000259" key="3">
    <source>
        <dbReference type="Pfam" id="PF12158"/>
    </source>
</evidence>
<dbReference type="InterPro" id="IPR021994">
    <property type="entry name" value="DUF3592"/>
</dbReference>
<feature type="transmembrane region" description="Helical" evidence="2">
    <location>
        <begin position="129"/>
        <end position="152"/>
    </location>
</feature>